<dbReference type="Proteomes" id="UP000267418">
    <property type="component" value="Unassembled WGS sequence"/>
</dbReference>
<keyword evidence="1" id="KW-0489">Methyltransferase</keyword>
<proteinExistence type="predicted"/>
<dbReference type="AlphaFoldDB" id="A0A3S0GWZ2"/>
<name>A0A3S0GWZ2_9BURK</name>
<dbReference type="InterPro" id="IPR008715">
    <property type="entry name" value="SAM-MeTfrase_NodS-like"/>
</dbReference>
<dbReference type="OrthoDB" id="116799at2"/>
<organism evidence="1 2">
    <name type="scientific">Variovorax gossypii</name>
    <dbReference type="NCBI Taxonomy" id="1679495"/>
    <lineage>
        <taxon>Bacteria</taxon>
        <taxon>Pseudomonadati</taxon>
        <taxon>Pseudomonadota</taxon>
        <taxon>Betaproteobacteria</taxon>
        <taxon>Burkholderiales</taxon>
        <taxon>Comamonadaceae</taxon>
        <taxon>Variovorax</taxon>
    </lineage>
</organism>
<evidence type="ECO:0000313" key="2">
    <source>
        <dbReference type="Proteomes" id="UP000267418"/>
    </source>
</evidence>
<keyword evidence="1" id="KW-0808">Transferase</keyword>
<evidence type="ECO:0000313" key="1">
    <source>
        <dbReference type="EMBL" id="RTQ30694.1"/>
    </source>
</evidence>
<dbReference type="GO" id="GO:0032259">
    <property type="term" value="P:methylation"/>
    <property type="evidence" value="ECO:0007669"/>
    <property type="project" value="UniProtKB-KW"/>
</dbReference>
<dbReference type="Pfam" id="PF05401">
    <property type="entry name" value="NodS"/>
    <property type="match status" value="1"/>
</dbReference>
<reference evidence="1 2" key="1">
    <citation type="submission" date="2018-12" db="EMBL/GenBank/DDBJ databases">
        <title>The genome of Variovorax gossypii DSM 100435.</title>
        <authorList>
            <person name="Gao J."/>
            <person name="Sun J."/>
        </authorList>
    </citation>
    <scope>NUCLEOTIDE SEQUENCE [LARGE SCALE GENOMIC DNA]</scope>
    <source>
        <strain evidence="1 2">DSM 100435</strain>
    </source>
</reference>
<dbReference type="RefSeq" id="WP_093206245.1">
    <property type="nucleotide sequence ID" value="NZ_RXOE01000012.1"/>
</dbReference>
<sequence length="200" mass="22584">MNDQRPYFESLYAASEDPYALRHRWYEARKRALLLAALPRERFRSAYEPGCGAGELTLALSQRCDHLLASDFSAHAVDIARKRTGELANAHVAHHVLPADWPREAGQFDLIVLSELGYFLDRNDMHLLAACCQDTLAADGTLVACDWRPDFAQRRLPTQEVHDALASLGLARLAFHEEADFVLQVWTRDGRSVAEREGIR</sequence>
<protein>
    <submittedName>
        <fullName evidence="1">Class I SAM-dependent methyltransferase</fullName>
    </submittedName>
</protein>
<dbReference type="GO" id="GO:0009312">
    <property type="term" value="P:oligosaccharide biosynthetic process"/>
    <property type="evidence" value="ECO:0007669"/>
    <property type="project" value="InterPro"/>
</dbReference>
<dbReference type="SUPFAM" id="SSF53335">
    <property type="entry name" value="S-adenosyl-L-methionine-dependent methyltransferases"/>
    <property type="match status" value="1"/>
</dbReference>
<dbReference type="CDD" id="cd02440">
    <property type="entry name" value="AdoMet_MTases"/>
    <property type="match status" value="1"/>
</dbReference>
<gene>
    <name evidence="1" type="ORF">EJP69_28885</name>
</gene>
<dbReference type="EMBL" id="RXOE01000012">
    <property type="protein sequence ID" value="RTQ30694.1"/>
    <property type="molecule type" value="Genomic_DNA"/>
</dbReference>
<comment type="caution">
    <text evidence="1">The sequence shown here is derived from an EMBL/GenBank/DDBJ whole genome shotgun (WGS) entry which is preliminary data.</text>
</comment>
<keyword evidence="2" id="KW-1185">Reference proteome</keyword>
<accession>A0A3S0GWZ2</accession>
<dbReference type="GO" id="GO:0008757">
    <property type="term" value="F:S-adenosylmethionine-dependent methyltransferase activity"/>
    <property type="evidence" value="ECO:0007669"/>
    <property type="project" value="InterPro"/>
</dbReference>
<dbReference type="Gene3D" id="3.40.50.150">
    <property type="entry name" value="Vaccinia Virus protein VP39"/>
    <property type="match status" value="1"/>
</dbReference>
<dbReference type="InterPro" id="IPR029063">
    <property type="entry name" value="SAM-dependent_MTases_sf"/>
</dbReference>